<dbReference type="STRING" id="121845.A0A3Q0JMK6"/>
<reference evidence="5" key="1">
    <citation type="submission" date="2025-08" db="UniProtKB">
        <authorList>
            <consortium name="RefSeq"/>
        </authorList>
    </citation>
    <scope>IDENTIFICATION</scope>
</reference>
<accession>A0A3Q0JMK6</accession>
<dbReference type="InterPro" id="IPR009030">
    <property type="entry name" value="Growth_fac_rcpt_cys_sf"/>
</dbReference>
<feature type="disulfide bond" evidence="1">
    <location>
        <begin position="83"/>
        <end position="93"/>
    </location>
</feature>
<dbReference type="PANTHER" id="PTHR22963">
    <property type="entry name" value="ENDOGLIN-RELATED"/>
    <property type="match status" value="1"/>
</dbReference>
<dbReference type="InterPro" id="IPR048407">
    <property type="entry name" value="Dumpy_DPY"/>
</dbReference>
<dbReference type="PROSITE" id="PS50026">
    <property type="entry name" value="EGF_3"/>
    <property type="match status" value="2"/>
</dbReference>
<dbReference type="SUPFAM" id="SSF90148">
    <property type="entry name" value="DPY module"/>
    <property type="match status" value="1"/>
</dbReference>
<dbReference type="RefSeq" id="XP_026688065.1">
    <property type="nucleotide sequence ID" value="XM_026832264.1"/>
</dbReference>
<evidence type="ECO:0000256" key="2">
    <source>
        <dbReference type="SAM" id="MobiDB-lite"/>
    </source>
</evidence>
<dbReference type="PANTHER" id="PTHR22963:SF39">
    <property type="entry name" value="DUMPY"/>
    <property type="match status" value="1"/>
</dbReference>
<dbReference type="SUPFAM" id="SSF57184">
    <property type="entry name" value="Growth factor receptor domain"/>
    <property type="match status" value="1"/>
</dbReference>
<dbReference type="GeneID" id="113472497"/>
<keyword evidence="1" id="KW-0245">EGF-like domain</keyword>
<protein>
    <submittedName>
        <fullName evidence="5">Delta-like protein D</fullName>
    </submittedName>
</protein>
<evidence type="ECO:0000256" key="1">
    <source>
        <dbReference type="PROSITE-ProRule" id="PRU00076"/>
    </source>
</evidence>
<feature type="non-terminal residue" evidence="5">
    <location>
        <position position="230"/>
    </location>
</feature>
<dbReference type="SMART" id="SM00181">
    <property type="entry name" value="EGF"/>
    <property type="match status" value="3"/>
</dbReference>
<feature type="domain" description="EGF-like" evidence="3">
    <location>
        <begin position="80"/>
        <end position="114"/>
    </location>
</feature>
<dbReference type="InterPro" id="IPR000742">
    <property type="entry name" value="EGF"/>
</dbReference>
<dbReference type="Proteomes" id="UP000079169">
    <property type="component" value="Unplaced"/>
</dbReference>
<evidence type="ECO:0000313" key="4">
    <source>
        <dbReference type="Proteomes" id="UP000079169"/>
    </source>
</evidence>
<dbReference type="PaxDb" id="121845-A0A3Q0JMK6"/>
<dbReference type="KEGG" id="dci:113472497"/>
<gene>
    <name evidence="5" type="primary">LOC113472497</name>
</gene>
<feature type="domain" description="EGF-like" evidence="3">
    <location>
        <begin position="21"/>
        <end position="59"/>
    </location>
</feature>
<evidence type="ECO:0000259" key="3">
    <source>
        <dbReference type="PROSITE" id="PS50026"/>
    </source>
</evidence>
<dbReference type="AlphaFoldDB" id="A0A3Q0JMK6"/>
<dbReference type="Pfam" id="PF21164">
    <property type="entry name" value="Dumpy_DPY"/>
    <property type="match status" value="2"/>
</dbReference>
<feature type="compositionally biased region" description="Pro residues" evidence="2">
    <location>
        <begin position="11"/>
        <end position="21"/>
    </location>
</feature>
<evidence type="ECO:0000313" key="5">
    <source>
        <dbReference type="RefSeq" id="XP_026688065.1"/>
    </source>
</evidence>
<name>A0A3Q0JMK6_DIACI</name>
<feature type="region of interest" description="Disordered" evidence="2">
    <location>
        <begin position="1"/>
        <end position="21"/>
    </location>
</feature>
<proteinExistence type="predicted"/>
<keyword evidence="1" id="KW-1015">Disulfide bond</keyword>
<keyword evidence="4" id="KW-1185">Reference proteome</keyword>
<organism evidence="4 5">
    <name type="scientific">Diaphorina citri</name>
    <name type="common">Asian citrus psyllid</name>
    <dbReference type="NCBI Taxonomy" id="121845"/>
    <lineage>
        <taxon>Eukaryota</taxon>
        <taxon>Metazoa</taxon>
        <taxon>Ecdysozoa</taxon>
        <taxon>Arthropoda</taxon>
        <taxon>Hexapoda</taxon>
        <taxon>Insecta</taxon>
        <taxon>Pterygota</taxon>
        <taxon>Neoptera</taxon>
        <taxon>Paraneoptera</taxon>
        <taxon>Hemiptera</taxon>
        <taxon>Sternorrhyncha</taxon>
        <taxon>Psylloidea</taxon>
        <taxon>Psyllidae</taxon>
        <taxon>Diaphorininae</taxon>
        <taxon>Diaphorina</taxon>
    </lineage>
</organism>
<sequence>MIASRHDYATRPPPQEDVPEPVNPCYPSPCGPYSQCRDIGGSPSCSCLPNYIGSPPNCKPECLQNSECPYDKACIREKCIDPCPGSCGYGAVCTVINHSPICTCPEGYIGDAFSSCYPKPPEPVQATPIEEDTCNCVPNAECRDGVCLCLPDYYGDGYVSCRPECVQNSDCPRNKACIRNKCRNPCTPGTCGEGAICDVVNHAVMCSCPPGTTGSPFVQCKPIQYEPVYT</sequence>
<comment type="caution">
    <text evidence="1">Lacks conserved residue(s) required for the propagation of feature annotation.</text>
</comment>